<dbReference type="InterPro" id="IPR029028">
    <property type="entry name" value="Alpha/beta_knot_MTases"/>
</dbReference>
<dbReference type="Gene3D" id="3.40.1280.10">
    <property type="match status" value="1"/>
</dbReference>
<keyword evidence="1 4" id="KW-0489">Methyltransferase</keyword>
<keyword evidence="5" id="KW-1185">Reference proteome</keyword>
<proteinExistence type="predicted"/>
<name>A0A7V8NTT3_9BACT</name>
<dbReference type="InterPro" id="IPR001537">
    <property type="entry name" value="SpoU_MeTrfase"/>
</dbReference>
<dbReference type="CDD" id="cd18097">
    <property type="entry name" value="SpoU-like"/>
    <property type="match status" value="1"/>
</dbReference>
<dbReference type="PANTHER" id="PTHR46429:SF1">
    <property type="entry name" value="23S RRNA (GUANOSINE-2'-O-)-METHYLTRANSFERASE RLMB"/>
    <property type="match status" value="1"/>
</dbReference>
<dbReference type="Pfam" id="PF00588">
    <property type="entry name" value="SpoU_methylase"/>
    <property type="match status" value="1"/>
</dbReference>
<dbReference type="GO" id="GO:0003723">
    <property type="term" value="F:RNA binding"/>
    <property type="evidence" value="ECO:0007669"/>
    <property type="project" value="InterPro"/>
</dbReference>
<dbReference type="AlphaFoldDB" id="A0A7V8NTT3"/>
<evidence type="ECO:0000313" key="4">
    <source>
        <dbReference type="EMBL" id="MBA0087378.1"/>
    </source>
</evidence>
<feature type="domain" description="tRNA/rRNA methyltransferase SpoU type" evidence="3">
    <location>
        <begin position="22"/>
        <end position="163"/>
    </location>
</feature>
<organism evidence="4 5">
    <name type="scientific">Candidatus Acidiferrum panamense</name>
    <dbReference type="NCBI Taxonomy" id="2741543"/>
    <lineage>
        <taxon>Bacteria</taxon>
        <taxon>Pseudomonadati</taxon>
        <taxon>Acidobacteriota</taxon>
        <taxon>Terriglobia</taxon>
        <taxon>Candidatus Acidiferrales</taxon>
        <taxon>Candidatus Acidiferrum</taxon>
    </lineage>
</organism>
<dbReference type="EMBL" id="JACDQQ010001974">
    <property type="protein sequence ID" value="MBA0087378.1"/>
    <property type="molecule type" value="Genomic_DNA"/>
</dbReference>
<gene>
    <name evidence="4" type="ORF">HRJ53_20530</name>
</gene>
<dbReference type="PANTHER" id="PTHR46429">
    <property type="entry name" value="23S RRNA (GUANOSINE-2'-O-)-METHYLTRANSFERASE RLMB"/>
    <property type="match status" value="1"/>
</dbReference>
<accession>A0A7V8NTT3</accession>
<dbReference type="GO" id="GO:0008173">
    <property type="term" value="F:RNA methyltransferase activity"/>
    <property type="evidence" value="ECO:0007669"/>
    <property type="project" value="InterPro"/>
</dbReference>
<keyword evidence="2" id="KW-0808">Transferase</keyword>
<evidence type="ECO:0000256" key="1">
    <source>
        <dbReference type="ARBA" id="ARBA00022603"/>
    </source>
</evidence>
<dbReference type="InterPro" id="IPR004441">
    <property type="entry name" value="rRNA_MeTrfase_TrmH"/>
</dbReference>
<dbReference type="SUPFAM" id="SSF75217">
    <property type="entry name" value="alpha/beta knot"/>
    <property type="match status" value="1"/>
</dbReference>
<dbReference type="Proteomes" id="UP000567293">
    <property type="component" value="Unassembled WGS sequence"/>
</dbReference>
<dbReference type="GO" id="GO:0005829">
    <property type="term" value="C:cytosol"/>
    <property type="evidence" value="ECO:0007669"/>
    <property type="project" value="TreeGrafter"/>
</dbReference>
<evidence type="ECO:0000259" key="3">
    <source>
        <dbReference type="Pfam" id="PF00588"/>
    </source>
</evidence>
<dbReference type="GO" id="GO:0006396">
    <property type="term" value="P:RNA processing"/>
    <property type="evidence" value="ECO:0007669"/>
    <property type="project" value="InterPro"/>
</dbReference>
<dbReference type="InterPro" id="IPR029026">
    <property type="entry name" value="tRNA_m1G_MTases_N"/>
</dbReference>
<protein>
    <submittedName>
        <fullName evidence="4">RNA methyltransferase</fullName>
    </submittedName>
</protein>
<evidence type="ECO:0000313" key="5">
    <source>
        <dbReference type="Proteomes" id="UP000567293"/>
    </source>
</evidence>
<reference evidence="4" key="1">
    <citation type="submission" date="2020-06" db="EMBL/GenBank/DDBJ databases">
        <title>Legume-microbial interactions unlock mineral nutrients during tropical forest succession.</title>
        <authorList>
            <person name="Epihov D.Z."/>
        </authorList>
    </citation>
    <scope>NUCLEOTIDE SEQUENCE [LARGE SCALE GENOMIC DNA]</scope>
    <source>
        <strain evidence="4">Pan2503</strain>
    </source>
</reference>
<dbReference type="GO" id="GO:0032259">
    <property type="term" value="P:methylation"/>
    <property type="evidence" value="ECO:0007669"/>
    <property type="project" value="UniProtKB-KW"/>
</dbReference>
<comment type="caution">
    <text evidence="4">The sequence shown here is derived from an EMBL/GenBank/DDBJ whole genome shotgun (WGS) entry which is preliminary data.</text>
</comment>
<sequence>MDPFPFRATRAGALYDGLSLPVSVLLDNVRSLYNVGAFFRTADAAGLEKLYLCGITGRPPKRAISKTALGAEKTVPWEHAWEPGPLLEKIRSRGYEVVAVETAVHALDLFDWAPRFPVCLVFGHEVEGIREELSALADTHVRIPMLGGKHSLNVATAGGVVVYELLRKFRMSGLALR</sequence>
<evidence type="ECO:0000256" key="2">
    <source>
        <dbReference type="ARBA" id="ARBA00022679"/>
    </source>
</evidence>